<proteinExistence type="predicted"/>
<dbReference type="KEGG" id="asol:BEN76_00005"/>
<dbReference type="STRING" id="487316.BEN76_00005"/>
<accession>A0A1P8EE70</accession>
<gene>
    <name evidence="1" type="ORF">BEN76_00005</name>
</gene>
<name>A0A1P8EE70_9GAMM</name>
<dbReference type="AlphaFoldDB" id="A0A1P8EE70"/>
<dbReference type="RefSeq" id="WP_076031894.1">
    <property type="nucleotide sequence ID" value="NZ_BHGF01000016.1"/>
</dbReference>
<evidence type="ECO:0000313" key="1">
    <source>
        <dbReference type="EMBL" id="APV34493.1"/>
    </source>
</evidence>
<dbReference type="eggNOG" id="ENOG502ZT2Y">
    <property type="taxonomic scope" value="Bacteria"/>
</dbReference>
<dbReference type="Proteomes" id="UP000185674">
    <property type="component" value="Chromosome"/>
</dbReference>
<dbReference type="EMBL" id="CP016896">
    <property type="protein sequence ID" value="APV34493.1"/>
    <property type="molecule type" value="Genomic_DNA"/>
</dbReference>
<evidence type="ECO:0000313" key="2">
    <source>
        <dbReference type="Proteomes" id="UP000185674"/>
    </source>
</evidence>
<organism evidence="1 2">
    <name type="scientific">Acinetobacter soli</name>
    <dbReference type="NCBI Taxonomy" id="487316"/>
    <lineage>
        <taxon>Bacteria</taxon>
        <taxon>Pseudomonadati</taxon>
        <taxon>Pseudomonadota</taxon>
        <taxon>Gammaproteobacteria</taxon>
        <taxon>Moraxellales</taxon>
        <taxon>Moraxellaceae</taxon>
        <taxon>Acinetobacter</taxon>
    </lineage>
</organism>
<reference evidence="1 2" key="1">
    <citation type="submission" date="2016-08" db="EMBL/GenBank/DDBJ databases">
        <title>Complete genome sequence of Acinetobacter baylyi strain GFJ2.</title>
        <authorList>
            <person name="Tabata M."/>
            <person name="Kuboki S."/>
            <person name="Gibu N."/>
            <person name="Kinouchi Y."/>
            <person name="Vangnai A."/>
            <person name="Kasai D."/>
            <person name="Fukuda M."/>
        </authorList>
    </citation>
    <scope>NUCLEOTIDE SEQUENCE [LARGE SCALE GENOMIC DNA]</scope>
    <source>
        <strain evidence="1 2">GFJ2</strain>
    </source>
</reference>
<sequence length="218" mass="24664">MAFDLVHYFAEQSLLQSPNLLNGSTVQTRQQQVFELNALVLGKLIQLWRKDSDKLYTEIQDQNPLYIQEIARHLTTSPKNQSTLSKQQLESSLSEILALQLSELKQLEQTGHLGKTGLNELMIGQIDHLSGQADDWVWSTNQLTELIGSKPSIEEDVSLDETMKEFNQMVHTAHHDTDKHDVNEVVHDVVPTWSKIVAPLVALAVLIFLYVQYGHLVG</sequence>
<protein>
    <submittedName>
        <fullName evidence="1">Uncharacterized protein</fullName>
    </submittedName>
</protein>